<dbReference type="EMBL" id="AP023367">
    <property type="protein sequence ID" value="BCJ93591.1"/>
    <property type="molecule type" value="Genomic_DNA"/>
</dbReference>
<evidence type="ECO:0000313" key="1">
    <source>
        <dbReference type="EMBL" id="BCJ93591.1"/>
    </source>
</evidence>
<organism evidence="1 2">
    <name type="scientific">Anaerocolumna cellulosilytica</name>
    <dbReference type="NCBI Taxonomy" id="433286"/>
    <lineage>
        <taxon>Bacteria</taxon>
        <taxon>Bacillati</taxon>
        <taxon>Bacillota</taxon>
        <taxon>Clostridia</taxon>
        <taxon>Lachnospirales</taxon>
        <taxon>Lachnospiraceae</taxon>
        <taxon>Anaerocolumna</taxon>
    </lineage>
</organism>
<dbReference type="AlphaFoldDB" id="A0A6S6R369"/>
<evidence type="ECO:0000313" key="2">
    <source>
        <dbReference type="Proteomes" id="UP000515561"/>
    </source>
</evidence>
<protein>
    <submittedName>
        <fullName evidence="1">Uncharacterized protein</fullName>
    </submittedName>
</protein>
<gene>
    <name evidence="1" type="ORF">acsn021_11600</name>
</gene>
<reference evidence="1 2" key="1">
    <citation type="journal article" date="2016" name="Int. J. Syst. Evol. Microbiol.">
        <title>Descriptions of Anaerotaenia torta gen. nov., sp. nov. and Anaerocolumna cellulosilytica gen. nov., sp. nov. isolated from a methanogenic reactor of cattle waste.</title>
        <authorList>
            <person name="Uek A."/>
            <person name="Ohtaki Y."/>
            <person name="Kaku N."/>
            <person name="Ueki K."/>
        </authorList>
    </citation>
    <scope>NUCLEOTIDE SEQUENCE [LARGE SCALE GENOMIC DNA]</scope>
    <source>
        <strain evidence="1 2">SN021</strain>
    </source>
</reference>
<proteinExistence type="predicted"/>
<keyword evidence="2" id="KW-1185">Reference proteome</keyword>
<name>A0A6S6R369_9FIRM</name>
<dbReference type="Proteomes" id="UP000515561">
    <property type="component" value="Chromosome"/>
</dbReference>
<dbReference type="KEGG" id="acel:acsn021_11600"/>
<accession>A0A6S6R369</accession>
<sequence length="64" mass="7497">MTNLKKPYSKISPIFEHDEVMKNFEPFIINKTIGLRQWPGTIKASIDNHKVMITYKCCKQTLNL</sequence>